<protein>
    <submittedName>
        <fullName evidence="1">Uncharacterized protein</fullName>
    </submittedName>
</protein>
<keyword evidence="2" id="KW-1185">Reference proteome</keyword>
<proteinExistence type="predicted"/>
<gene>
    <name evidence="1" type="ORF">GHT06_022214</name>
</gene>
<accession>A0AAD5PNH1</accession>
<sequence>MDSCFGPCLVKGTVQCKRQADIVRLSRRDLLMLNIARDLFENSIWLSRFIELEKFSKLTVVGLRGLRGLNVRQLASQTRAVVGLKNGLGCARIQRHSMAAALVRAPMFKKAIALLFVQSWMVDGMHGPPGPTAGQIVNITVGVRAPVPRLPMEANIASVETLCQQIAPVECVALEELLLPKVWISPMKREQHQVTSLCWYLLNNANAIVLGNDDAEGPVVGFRLPDFRLPSSIQTVDAYPVLHTVISHNNRMIMKTEFHSDVPVRKPLERPQETHKNLSQQNFQLGRAVDHLLPFISPFI</sequence>
<organism evidence="1 2">
    <name type="scientific">Daphnia sinensis</name>
    <dbReference type="NCBI Taxonomy" id="1820382"/>
    <lineage>
        <taxon>Eukaryota</taxon>
        <taxon>Metazoa</taxon>
        <taxon>Ecdysozoa</taxon>
        <taxon>Arthropoda</taxon>
        <taxon>Crustacea</taxon>
        <taxon>Branchiopoda</taxon>
        <taxon>Diplostraca</taxon>
        <taxon>Cladocera</taxon>
        <taxon>Anomopoda</taxon>
        <taxon>Daphniidae</taxon>
        <taxon>Daphnia</taxon>
        <taxon>Daphnia similis group</taxon>
    </lineage>
</organism>
<name>A0AAD5PNH1_9CRUS</name>
<evidence type="ECO:0000313" key="2">
    <source>
        <dbReference type="Proteomes" id="UP000820818"/>
    </source>
</evidence>
<dbReference type="EMBL" id="WJBH02000010">
    <property type="protein sequence ID" value="KAI9551878.1"/>
    <property type="molecule type" value="Genomic_DNA"/>
</dbReference>
<dbReference type="Proteomes" id="UP000820818">
    <property type="component" value="Linkage Group LG10"/>
</dbReference>
<comment type="caution">
    <text evidence="1">The sequence shown here is derived from an EMBL/GenBank/DDBJ whole genome shotgun (WGS) entry which is preliminary data.</text>
</comment>
<evidence type="ECO:0000313" key="1">
    <source>
        <dbReference type="EMBL" id="KAI9551878.1"/>
    </source>
</evidence>
<reference evidence="1 2" key="1">
    <citation type="submission" date="2022-05" db="EMBL/GenBank/DDBJ databases">
        <title>A multi-omics perspective on studying reproductive biology in Daphnia sinensis.</title>
        <authorList>
            <person name="Jia J."/>
        </authorList>
    </citation>
    <scope>NUCLEOTIDE SEQUENCE [LARGE SCALE GENOMIC DNA]</scope>
    <source>
        <strain evidence="1 2">WSL</strain>
    </source>
</reference>
<dbReference type="AlphaFoldDB" id="A0AAD5PNH1"/>